<dbReference type="EMBL" id="LRGB01001361">
    <property type="protein sequence ID" value="KZS12437.1"/>
    <property type="molecule type" value="Genomic_DNA"/>
</dbReference>
<feature type="region of interest" description="Disordered" evidence="1">
    <location>
        <begin position="1"/>
        <end position="33"/>
    </location>
</feature>
<name>A0A164VLG0_9CRUS</name>
<sequence>MTEKKMWDPLLQPPSGSRLGKRYGQLQQNDDEK</sequence>
<keyword evidence="3" id="KW-1185">Reference proteome</keyword>
<comment type="caution">
    <text evidence="2">The sequence shown here is derived from an EMBL/GenBank/DDBJ whole genome shotgun (WGS) entry which is preliminary data.</text>
</comment>
<evidence type="ECO:0000313" key="3">
    <source>
        <dbReference type="Proteomes" id="UP000076858"/>
    </source>
</evidence>
<organism evidence="2 3">
    <name type="scientific">Daphnia magna</name>
    <dbReference type="NCBI Taxonomy" id="35525"/>
    <lineage>
        <taxon>Eukaryota</taxon>
        <taxon>Metazoa</taxon>
        <taxon>Ecdysozoa</taxon>
        <taxon>Arthropoda</taxon>
        <taxon>Crustacea</taxon>
        <taxon>Branchiopoda</taxon>
        <taxon>Diplostraca</taxon>
        <taxon>Cladocera</taxon>
        <taxon>Anomopoda</taxon>
        <taxon>Daphniidae</taxon>
        <taxon>Daphnia</taxon>
    </lineage>
</organism>
<gene>
    <name evidence="2" type="ORF">APZ42_022557</name>
</gene>
<evidence type="ECO:0000256" key="1">
    <source>
        <dbReference type="SAM" id="MobiDB-lite"/>
    </source>
</evidence>
<proteinExistence type="predicted"/>
<protein>
    <submittedName>
        <fullName evidence="2">Uncharacterized protein</fullName>
    </submittedName>
</protein>
<dbReference type="AlphaFoldDB" id="A0A164VLG0"/>
<reference evidence="2 3" key="1">
    <citation type="submission" date="2016-03" db="EMBL/GenBank/DDBJ databases">
        <title>EvidentialGene: Evidence-directed Construction of Genes on Genomes.</title>
        <authorList>
            <person name="Gilbert D.G."/>
            <person name="Choi J.-H."/>
            <person name="Mockaitis K."/>
            <person name="Colbourne J."/>
            <person name="Pfrender M."/>
        </authorList>
    </citation>
    <scope>NUCLEOTIDE SEQUENCE [LARGE SCALE GENOMIC DNA]</scope>
    <source>
        <strain evidence="2 3">Xinb3</strain>
        <tissue evidence="2">Complete organism</tissue>
    </source>
</reference>
<evidence type="ECO:0000313" key="2">
    <source>
        <dbReference type="EMBL" id="KZS12437.1"/>
    </source>
</evidence>
<accession>A0A164VLG0</accession>
<dbReference type="Proteomes" id="UP000076858">
    <property type="component" value="Unassembled WGS sequence"/>
</dbReference>